<accession>A0ABV1SCH1</accession>
<proteinExistence type="predicted"/>
<dbReference type="EMBL" id="JAYWLC010000001">
    <property type="protein sequence ID" value="MER5170617.1"/>
    <property type="molecule type" value="Genomic_DNA"/>
</dbReference>
<dbReference type="SUPFAM" id="SSF53474">
    <property type="entry name" value="alpha/beta-Hydrolases"/>
    <property type="match status" value="1"/>
</dbReference>
<dbReference type="Proteomes" id="UP001438953">
    <property type="component" value="Unassembled WGS sequence"/>
</dbReference>
<reference evidence="2 3" key="2">
    <citation type="submission" date="2024-06" db="EMBL/GenBank/DDBJ databases">
        <title>Thioclava kandeliae sp. nov. from a rhizosphere soil sample of Kandelia candel in a mangrove.</title>
        <authorList>
            <person name="Mu T."/>
        </authorList>
    </citation>
    <scope>NUCLEOTIDE SEQUENCE [LARGE SCALE GENOMIC DNA]</scope>
    <source>
        <strain evidence="2 3">CPCC 100088</strain>
    </source>
</reference>
<protein>
    <submittedName>
        <fullName evidence="2">Alpha/beta fold hydrolase</fullName>
    </submittedName>
</protein>
<dbReference type="PANTHER" id="PTHR43798">
    <property type="entry name" value="MONOACYLGLYCEROL LIPASE"/>
    <property type="match status" value="1"/>
</dbReference>
<gene>
    <name evidence="2" type="ORF">VSX56_02425</name>
</gene>
<comment type="caution">
    <text evidence="2">The sequence shown here is derived from an EMBL/GenBank/DDBJ whole genome shotgun (WGS) entry which is preliminary data.</text>
</comment>
<dbReference type="Pfam" id="PF12697">
    <property type="entry name" value="Abhydrolase_6"/>
    <property type="match status" value="1"/>
</dbReference>
<keyword evidence="3" id="KW-1185">Reference proteome</keyword>
<dbReference type="InterPro" id="IPR000073">
    <property type="entry name" value="AB_hydrolase_1"/>
</dbReference>
<dbReference type="PANTHER" id="PTHR43798:SF29">
    <property type="entry name" value="AB HYDROLASE-1 DOMAIN-CONTAINING PROTEIN"/>
    <property type="match status" value="1"/>
</dbReference>
<organism evidence="2 3">
    <name type="scientific">Thioclava kandeliae</name>
    <dbReference type="NCBI Taxonomy" id="3070818"/>
    <lineage>
        <taxon>Bacteria</taxon>
        <taxon>Pseudomonadati</taxon>
        <taxon>Pseudomonadota</taxon>
        <taxon>Alphaproteobacteria</taxon>
        <taxon>Rhodobacterales</taxon>
        <taxon>Paracoccaceae</taxon>
        <taxon>Thioclava</taxon>
    </lineage>
</organism>
<dbReference type="RefSeq" id="WP_350934565.1">
    <property type="nucleotide sequence ID" value="NZ_JAYWLC010000001.1"/>
</dbReference>
<reference evidence="2 3" key="1">
    <citation type="submission" date="2024-01" db="EMBL/GenBank/DDBJ databases">
        <authorList>
            <person name="Deng Y."/>
            <person name="Su J."/>
        </authorList>
    </citation>
    <scope>NUCLEOTIDE SEQUENCE [LARGE SCALE GENOMIC DNA]</scope>
    <source>
        <strain evidence="2 3">CPCC 100088</strain>
    </source>
</reference>
<dbReference type="GO" id="GO:0016787">
    <property type="term" value="F:hydrolase activity"/>
    <property type="evidence" value="ECO:0007669"/>
    <property type="project" value="UniProtKB-KW"/>
</dbReference>
<sequence length="236" mass="26137">MTAEPLVLLPGFMSDARLYWHQLAELSAERAVMVCPLRGDSIEEMARSVLAEAPPRFALAGHWLGALVAMEVLRQAPERVTRIAMINVSPLPETPTMAGLREQRILKAKTGRLDDAMLEEVPASALAEGESRINVQAMMLDMAQTLGPDRFAAQSRALMRRPDQQRLLRNSPVRALLLCGVHDTICPPRRHQFLAELIPHGTYTEIAQAGHLTPLEQPEAVTSALREWLNAPVSFK</sequence>
<evidence type="ECO:0000313" key="3">
    <source>
        <dbReference type="Proteomes" id="UP001438953"/>
    </source>
</evidence>
<name>A0ABV1SCH1_9RHOB</name>
<dbReference type="InterPro" id="IPR050266">
    <property type="entry name" value="AB_hydrolase_sf"/>
</dbReference>
<evidence type="ECO:0000259" key="1">
    <source>
        <dbReference type="Pfam" id="PF12697"/>
    </source>
</evidence>
<dbReference type="Gene3D" id="3.40.50.1820">
    <property type="entry name" value="alpha/beta hydrolase"/>
    <property type="match status" value="1"/>
</dbReference>
<keyword evidence="2" id="KW-0378">Hydrolase</keyword>
<dbReference type="InterPro" id="IPR029058">
    <property type="entry name" value="AB_hydrolase_fold"/>
</dbReference>
<feature type="domain" description="AB hydrolase-1" evidence="1">
    <location>
        <begin position="6"/>
        <end position="222"/>
    </location>
</feature>
<evidence type="ECO:0000313" key="2">
    <source>
        <dbReference type="EMBL" id="MER5170617.1"/>
    </source>
</evidence>